<dbReference type="GO" id="GO:0030254">
    <property type="term" value="P:protein secretion by the type III secretion system"/>
    <property type="evidence" value="ECO:0007669"/>
    <property type="project" value="InterPro"/>
</dbReference>
<organism evidence="10 11">
    <name type="scientific">Stieleria neptunia</name>
    <dbReference type="NCBI Taxonomy" id="2527979"/>
    <lineage>
        <taxon>Bacteria</taxon>
        <taxon>Pseudomonadati</taxon>
        <taxon>Planctomycetota</taxon>
        <taxon>Planctomycetia</taxon>
        <taxon>Pirellulales</taxon>
        <taxon>Pirellulaceae</taxon>
        <taxon>Stieleria</taxon>
    </lineage>
</organism>
<evidence type="ECO:0000256" key="7">
    <source>
        <dbReference type="ARBA" id="ARBA00022967"/>
    </source>
</evidence>
<dbReference type="GO" id="GO:0005737">
    <property type="term" value="C:cytoplasm"/>
    <property type="evidence" value="ECO:0007669"/>
    <property type="project" value="UniProtKB-SubCell"/>
</dbReference>
<evidence type="ECO:0000256" key="1">
    <source>
        <dbReference type="ARBA" id="ARBA00004496"/>
    </source>
</evidence>
<dbReference type="InterPro" id="IPR050053">
    <property type="entry name" value="ATPase_alpha/beta_chains"/>
</dbReference>
<dbReference type="GO" id="GO:0046933">
    <property type="term" value="F:proton-transporting ATP synthase activity, rotational mechanism"/>
    <property type="evidence" value="ECO:0007669"/>
    <property type="project" value="TreeGrafter"/>
</dbReference>
<keyword evidence="3" id="KW-0963">Cytoplasm</keyword>
<dbReference type="InterPro" id="IPR005714">
    <property type="entry name" value="ATPase_T3SS_FliI/YscN"/>
</dbReference>
<dbReference type="InterPro" id="IPR020003">
    <property type="entry name" value="ATPase_a/bsu_AS"/>
</dbReference>
<dbReference type="EMBL" id="CP037423">
    <property type="protein sequence ID" value="QDV45553.1"/>
    <property type="molecule type" value="Genomic_DNA"/>
</dbReference>
<dbReference type="PANTHER" id="PTHR15184">
    <property type="entry name" value="ATP SYNTHASE"/>
    <property type="match status" value="1"/>
</dbReference>
<evidence type="ECO:0000313" key="11">
    <source>
        <dbReference type="Proteomes" id="UP000319004"/>
    </source>
</evidence>
<dbReference type="InterPro" id="IPR027417">
    <property type="entry name" value="P-loop_NTPase"/>
</dbReference>
<dbReference type="InterPro" id="IPR003593">
    <property type="entry name" value="AAA+_ATPase"/>
</dbReference>
<name>A0A518HXH1_9BACT</name>
<proteinExistence type="predicted"/>
<comment type="catalytic activity">
    <reaction evidence="8">
        <text>ATP + H2O + cellular proteinSide 1 = ADP + phosphate + cellular proteinSide 2.</text>
        <dbReference type="EC" id="7.4.2.8"/>
    </reaction>
</comment>
<dbReference type="Gene3D" id="3.40.50.12240">
    <property type="match status" value="1"/>
</dbReference>
<dbReference type="Pfam" id="PF18269">
    <property type="entry name" value="T3SS_ATPase_C"/>
    <property type="match status" value="1"/>
</dbReference>
<dbReference type="NCBIfam" id="TIGR01026">
    <property type="entry name" value="fliI_yscN"/>
    <property type="match status" value="1"/>
</dbReference>
<evidence type="ECO:0000256" key="6">
    <source>
        <dbReference type="ARBA" id="ARBA00022927"/>
    </source>
</evidence>
<protein>
    <submittedName>
        <fullName evidence="10">Putative ATP synthase YscN</fullName>
    </submittedName>
</protein>
<sequence length="433" mass="46984">MLMSTLRNDEWLQTTGRLQSVEGRMCATIDAGLGELVQITSSTGQSVLAEVIGFNDDKAQLMPYHSGVDFQRGNVVVSTGKRMRVPVGRQLLGRVIDSLGRPIDSLGPIHCDATAELHFESPDPLTRPLIRQPFVTGVRSIDGLLTMGQGQRVGLFAGSGVGKSTLLGEIAKHALCDINVVAMIGERGREVRPFIEDTLGKEGLARSVVIVSTSDQPPLARIRASESAVAIASWFRSQGMNVLFMLDSLTRLAHAQRELGLLLGEPPTSRGYTPSVFQKMAQLLEQLGTSDKGVITGLLTVLVDGDDMNEPVADSARAILDGHIVLDRKLAHEGHFPAINVLKSASRLFKEVTDKPHQQQAASVRRVLAKYFEVEDLIQIGAYQKGAMPDSDRAIETYPEVNKFLRQAMDAPSTLASTQAGLNRLHQLIGLPQ</sequence>
<accession>A0A518HXH1</accession>
<comment type="subcellular location">
    <subcellularLocation>
        <location evidence="1">Cytoplasm</location>
    </subcellularLocation>
</comment>
<dbReference type="AlphaFoldDB" id="A0A518HXH1"/>
<dbReference type="InterPro" id="IPR000194">
    <property type="entry name" value="ATPase_F1/V1/A1_a/bsu_nucl-bd"/>
</dbReference>
<dbReference type="GO" id="GO:0016887">
    <property type="term" value="F:ATP hydrolysis activity"/>
    <property type="evidence" value="ECO:0007669"/>
    <property type="project" value="InterPro"/>
</dbReference>
<evidence type="ECO:0000256" key="5">
    <source>
        <dbReference type="ARBA" id="ARBA00022840"/>
    </source>
</evidence>
<dbReference type="KEGG" id="snep:Enr13x_54320"/>
<dbReference type="InterPro" id="IPR004100">
    <property type="entry name" value="ATPase_F1/V1/A1_a/bsu_N"/>
</dbReference>
<dbReference type="GO" id="GO:0008564">
    <property type="term" value="F:protein-exporting ATPase activity"/>
    <property type="evidence" value="ECO:0007669"/>
    <property type="project" value="UniProtKB-EC"/>
</dbReference>
<keyword evidence="7" id="KW-1278">Translocase</keyword>
<dbReference type="PANTHER" id="PTHR15184:SF9">
    <property type="entry name" value="SPI-1 TYPE 3 SECRETION SYSTEM ATPASE"/>
    <property type="match status" value="1"/>
</dbReference>
<dbReference type="Pfam" id="PF02874">
    <property type="entry name" value="ATP-synt_ab_N"/>
    <property type="match status" value="1"/>
</dbReference>
<keyword evidence="6" id="KW-0653">Protein transport</keyword>
<evidence type="ECO:0000313" key="10">
    <source>
        <dbReference type="EMBL" id="QDV45553.1"/>
    </source>
</evidence>
<keyword evidence="5" id="KW-0067">ATP-binding</keyword>
<evidence type="ECO:0000256" key="8">
    <source>
        <dbReference type="ARBA" id="ARBA00034006"/>
    </source>
</evidence>
<keyword evidence="11" id="KW-1185">Reference proteome</keyword>
<evidence type="ECO:0000259" key="9">
    <source>
        <dbReference type="SMART" id="SM00382"/>
    </source>
</evidence>
<evidence type="ECO:0000256" key="2">
    <source>
        <dbReference type="ARBA" id="ARBA00022448"/>
    </source>
</evidence>
<dbReference type="RefSeq" id="WP_145389768.1">
    <property type="nucleotide sequence ID" value="NZ_CP037423.1"/>
</dbReference>
<dbReference type="SMART" id="SM00382">
    <property type="entry name" value="AAA"/>
    <property type="match status" value="1"/>
</dbReference>
<dbReference type="InterPro" id="IPR040627">
    <property type="entry name" value="T3SS_ATPase_C"/>
</dbReference>
<dbReference type="FunFam" id="3.40.50.12240:FF:000002">
    <property type="entry name" value="Flagellum-specific ATP synthase FliI"/>
    <property type="match status" value="1"/>
</dbReference>
<dbReference type="PROSITE" id="PS00152">
    <property type="entry name" value="ATPASE_ALPHA_BETA"/>
    <property type="match status" value="1"/>
</dbReference>
<evidence type="ECO:0000256" key="4">
    <source>
        <dbReference type="ARBA" id="ARBA00022741"/>
    </source>
</evidence>
<reference evidence="10 11" key="1">
    <citation type="submission" date="2019-03" db="EMBL/GenBank/DDBJ databases">
        <title>Deep-cultivation of Planctomycetes and their phenomic and genomic characterization uncovers novel biology.</title>
        <authorList>
            <person name="Wiegand S."/>
            <person name="Jogler M."/>
            <person name="Boedeker C."/>
            <person name="Pinto D."/>
            <person name="Vollmers J."/>
            <person name="Rivas-Marin E."/>
            <person name="Kohn T."/>
            <person name="Peeters S.H."/>
            <person name="Heuer A."/>
            <person name="Rast P."/>
            <person name="Oberbeckmann S."/>
            <person name="Bunk B."/>
            <person name="Jeske O."/>
            <person name="Meyerdierks A."/>
            <person name="Storesund J.E."/>
            <person name="Kallscheuer N."/>
            <person name="Luecker S."/>
            <person name="Lage O.M."/>
            <person name="Pohl T."/>
            <person name="Merkel B.J."/>
            <person name="Hornburger P."/>
            <person name="Mueller R.-W."/>
            <person name="Bruemmer F."/>
            <person name="Labrenz M."/>
            <person name="Spormann A.M."/>
            <person name="Op den Camp H."/>
            <person name="Overmann J."/>
            <person name="Amann R."/>
            <person name="Jetten M.S.M."/>
            <person name="Mascher T."/>
            <person name="Medema M.H."/>
            <person name="Devos D.P."/>
            <person name="Kaster A.-K."/>
            <person name="Ovreas L."/>
            <person name="Rohde M."/>
            <person name="Galperin M.Y."/>
            <person name="Jogler C."/>
        </authorList>
    </citation>
    <scope>NUCLEOTIDE SEQUENCE [LARGE SCALE GENOMIC DNA]</scope>
    <source>
        <strain evidence="10 11">Enr13</strain>
    </source>
</reference>
<keyword evidence="4" id="KW-0547">Nucleotide-binding</keyword>
<keyword evidence="2" id="KW-0813">Transport</keyword>
<dbReference type="GO" id="GO:0005524">
    <property type="term" value="F:ATP binding"/>
    <property type="evidence" value="ECO:0007669"/>
    <property type="project" value="UniProtKB-KW"/>
</dbReference>
<dbReference type="GO" id="GO:0030257">
    <property type="term" value="C:type III protein secretion system complex"/>
    <property type="evidence" value="ECO:0007669"/>
    <property type="project" value="InterPro"/>
</dbReference>
<feature type="domain" description="AAA+ ATPase" evidence="9">
    <location>
        <begin position="149"/>
        <end position="330"/>
    </location>
</feature>
<dbReference type="Proteomes" id="UP000319004">
    <property type="component" value="Chromosome"/>
</dbReference>
<dbReference type="Pfam" id="PF00006">
    <property type="entry name" value="ATP-synt_ab"/>
    <property type="match status" value="1"/>
</dbReference>
<dbReference type="CDD" id="cd01136">
    <property type="entry name" value="ATPase_flagellum-secretory_path_III"/>
    <property type="match status" value="1"/>
</dbReference>
<dbReference type="SUPFAM" id="SSF52540">
    <property type="entry name" value="P-loop containing nucleoside triphosphate hydrolases"/>
    <property type="match status" value="1"/>
</dbReference>
<gene>
    <name evidence="10" type="primary">yscN</name>
    <name evidence="10" type="ORF">Enr13x_54320</name>
</gene>
<evidence type="ECO:0000256" key="3">
    <source>
        <dbReference type="ARBA" id="ARBA00022490"/>
    </source>
</evidence>
<dbReference type="OrthoDB" id="9802718at2"/>